<dbReference type="WBParaSite" id="ACAC_0000066501-mRNA-1">
    <property type="protein sequence ID" value="ACAC_0000066501-mRNA-1"/>
    <property type="gene ID" value="ACAC_0000066501"/>
</dbReference>
<dbReference type="STRING" id="6313.A0A158P674"/>
<organism evidence="6 7">
    <name type="scientific">Angiostrongylus cantonensis</name>
    <name type="common">Rat lungworm</name>
    <dbReference type="NCBI Taxonomy" id="6313"/>
    <lineage>
        <taxon>Eukaryota</taxon>
        <taxon>Metazoa</taxon>
        <taxon>Ecdysozoa</taxon>
        <taxon>Nematoda</taxon>
        <taxon>Chromadorea</taxon>
        <taxon>Rhabditida</taxon>
        <taxon>Rhabditina</taxon>
        <taxon>Rhabditomorpha</taxon>
        <taxon>Strongyloidea</taxon>
        <taxon>Metastrongylidae</taxon>
        <taxon>Angiostrongylus</taxon>
    </lineage>
</organism>
<evidence type="ECO:0000256" key="4">
    <source>
        <dbReference type="ARBA" id="ARBA00023242"/>
    </source>
</evidence>
<dbReference type="PANTHER" id="PTHR12694:SF8">
    <property type="entry name" value="TRANSCRIPTION INITIATION FACTOR IIA SUBUNIT 1"/>
    <property type="match status" value="1"/>
</dbReference>
<comment type="subcellular location">
    <subcellularLocation>
        <location evidence="1">Nucleus</location>
    </subcellularLocation>
</comment>
<dbReference type="AlphaFoldDB" id="A0A158P674"/>
<dbReference type="Proteomes" id="UP000035642">
    <property type="component" value="Unassembled WGS sequence"/>
</dbReference>
<dbReference type="SUPFAM" id="SSF50784">
    <property type="entry name" value="Transcription factor IIA (TFIIA), beta-barrel domain"/>
    <property type="match status" value="1"/>
</dbReference>
<evidence type="ECO:0000313" key="7">
    <source>
        <dbReference type="WBParaSite" id="ACAC_0000066501-mRNA-1"/>
    </source>
</evidence>
<keyword evidence="6" id="KW-1185">Reference proteome</keyword>
<name>A0A158P674_ANGCA</name>
<dbReference type="InterPro" id="IPR009088">
    <property type="entry name" value="TFIIA_b-brl"/>
</dbReference>
<evidence type="ECO:0000256" key="1">
    <source>
        <dbReference type="ARBA" id="ARBA00004123"/>
    </source>
</evidence>
<sequence>MDFTLSIRMTPIDVRKAEIYKGVIQDVISQVKEAFLDENVDIDVLSQLKKEWEDKVIASGCVDMEPRHQVAPPPMRPHVMQPRMGTVTQVRLQAAPQMVTPSHPSVVNHMEQGRPLQMQYVPQQSMQQIQVQQVQHGTVPAGVAFSTQGGVRMVQAIQSQPGQQYVIAQGGQQLQPGVMFLQQANGQHIPVTVGPNGVIQHRIQQAHGGHQLHQLDGNGSLVEHEDSVDSPCSSKLSVRRPCKHLSEKSRDITGTYKQALGIAQELLMALQLDGGGGGGMSDSSSEEDEVDDDDDPIRRIADRIGDGQIDDGEQAIVEEDPLNSGDDQSDDEDLETLFDADNVHRARSKWKFQLKDGIMHIDNKDYCFQKCSGEAEW</sequence>
<dbReference type="SUPFAM" id="SSF47396">
    <property type="entry name" value="Transcription factor IIA (TFIIA), alpha-helical domain"/>
    <property type="match status" value="1"/>
</dbReference>
<reference evidence="7" key="2">
    <citation type="submission" date="2016-04" db="UniProtKB">
        <authorList>
            <consortium name="WormBaseParasite"/>
        </authorList>
    </citation>
    <scope>IDENTIFICATION</scope>
</reference>
<dbReference type="Gene3D" id="1.10.287.100">
    <property type="match status" value="1"/>
</dbReference>
<evidence type="ECO:0000256" key="3">
    <source>
        <dbReference type="ARBA" id="ARBA00023163"/>
    </source>
</evidence>
<dbReference type="Gene3D" id="2.30.18.10">
    <property type="entry name" value="Transcription factor IIA (TFIIA), beta-barrel domain"/>
    <property type="match status" value="1"/>
</dbReference>
<protein>
    <submittedName>
        <fullName evidence="7">Putative Prion-like-(Q/n-rich)-domain-bearing protein protein 51</fullName>
    </submittedName>
</protein>
<keyword evidence="4" id="KW-0539">Nucleus</keyword>
<dbReference type="GO" id="GO:0006367">
    <property type="term" value="P:transcription initiation at RNA polymerase II promoter"/>
    <property type="evidence" value="ECO:0007669"/>
    <property type="project" value="InterPro"/>
</dbReference>
<proteinExistence type="inferred from homology"/>
<dbReference type="SMART" id="SM01371">
    <property type="entry name" value="TFIIA"/>
    <property type="match status" value="1"/>
</dbReference>
<dbReference type="InterPro" id="IPR004855">
    <property type="entry name" value="TFIIA_asu/bsu"/>
</dbReference>
<dbReference type="Pfam" id="PF03153">
    <property type="entry name" value="TFIIA"/>
    <property type="match status" value="2"/>
</dbReference>
<dbReference type="PANTHER" id="PTHR12694">
    <property type="entry name" value="TRANSCRIPTION INITIATION FACTOR IIA SUBUNIT 1"/>
    <property type="match status" value="1"/>
</dbReference>
<evidence type="ECO:0000256" key="5">
    <source>
        <dbReference type="SAM" id="MobiDB-lite"/>
    </source>
</evidence>
<feature type="region of interest" description="Disordered" evidence="5">
    <location>
        <begin position="273"/>
        <end position="332"/>
    </location>
</feature>
<comment type="similarity">
    <text evidence="2">Belongs to the TFIIA subunit 1 family.</text>
</comment>
<accession>A0A158P674</accession>
<feature type="compositionally biased region" description="Acidic residues" evidence="5">
    <location>
        <begin position="308"/>
        <end position="332"/>
    </location>
</feature>
<reference evidence="6" key="1">
    <citation type="submission" date="2012-09" db="EMBL/GenBank/DDBJ databases">
        <authorList>
            <person name="Martin A.A."/>
        </authorList>
    </citation>
    <scope>NUCLEOTIDE SEQUENCE</scope>
</reference>
<dbReference type="CDD" id="cd07976">
    <property type="entry name" value="TFIIA_alpha_beta_like"/>
    <property type="match status" value="1"/>
</dbReference>
<evidence type="ECO:0000313" key="6">
    <source>
        <dbReference type="Proteomes" id="UP000035642"/>
    </source>
</evidence>
<feature type="compositionally biased region" description="Basic and acidic residues" evidence="5">
    <location>
        <begin position="296"/>
        <end position="305"/>
    </location>
</feature>
<keyword evidence="3" id="KW-0804">Transcription</keyword>
<evidence type="ECO:0000256" key="2">
    <source>
        <dbReference type="ARBA" id="ARBA00010059"/>
    </source>
</evidence>
<dbReference type="GO" id="GO:0005672">
    <property type="term" value="C:transcription factor TFIIA complex"/>
    <property type="evidence" value="ECO:0007669"/>
    <property type="project" value="InterPro"/>
</dbReference>
<feature type="compositionally biased region" description="Acidic residues" evidence="5">
    <location>
        <begin position="284"/>
        <end position="295"/>
    </location>
</feature>